<evidence type="ECO:0000256" key="1">
    <source>
        <dbReference type="ARBA" id="ARBA00008372"/>
    </source>
</evidence>
<dbReference type="InterPro" id="IPR006941">
    <property type="entry name" value="RNase_CAF1"/>
</dbReference>
<evidence type="ECO:0000256" key="2">
    <source>
        <dbReference type="ARBA" id="ARBA00022723"/>
    </source>
</evidence>
<feature type="compositionally biased region" description="Polar residues" evidence="6">
    <location>
        <begin position="100"/>
        <end position="109"/>
    </location>
</feature>
<dbReference type="GO" id="GO:0034472">
    <property type="term" value="P:snRNA 3'-end processing"/>
    <property type="evidence" value="ECO:0007669"/>
    <property type="project" value="TreeGrafter"/>
</dbReference>
<dbReference type="Gene3D" id="3.30.420.10">
    <property type="entry name" value="Ribonuclease H-like superfamily/Ribonuclease H"/>
    <property type="match status" value="1"/>
</dbReference>
<dbReference type="Gene3D" id="6.10.250.3220">
    <property type="match status" value="1"/>
</dbReference>
<name>A0A5J4YTK9_PORPP</name>
<dbReference type="GO" id="GO:0000175">
    <property type="term" value="F:3'-5'-RNA exonuclease activity"/>
    <property type="evidence" value="ECO:0007669"/>
    <property type="project" value="TreeGrafter"/>
</dbReference>
<dbReference type="GO" id="GO:0015030">
    <property type="term" value="C:Cajal body"/>
    <property type="evidence" value="ECO:0007669"/>
    <property type="project" value="TreeGrafter"/>
</dbReference>
<dbReference type="PROSITE" id="PS50103">
    <property type="entry name" value="ZF_C3H1"/>
    <property type="match status" value="1"/>
</dbReference>
<dbReference type="InterPro" id="IPR000571">
    <property type="entry name" value="Znf_CCCH"/>
</dbReference>
<evidence type="ECO:0000256" key="3">
    <source>
        <dbReference type="ARBA" id="ARBA00022771"/>
    </source>
</evidence>
<evidence type="ECO:0000256" key="4">
    <source>
        <dbReference type="ARBA" id="ARBA00022833"/>
    </source>
</evidence>
<dbReference type="SUPFAM" id="SSF53098">
    <property type="entry name" value="Ribonuclease H-like"/>
    <property type="match status" value="1"/>
</dbReference>
<keyword evidence="9" id="KW-1185">Reference proteome</keyword>
<dbReference type="Proteomes" id="UP000324585">
    <property type="component" value="Unassembled WGS sequence"/>
</dbReference>
<dbReference type="AlphaFoldDB" id="A0A5J4YTK9"/>
<feature type="compositionally biased region" description="Basic and acidic residues" evidence="6">
    <location>
        <begin position="483"/>
        <end position="493"/>
    </location>
</feature>
<evidence type="ECO:0000256" key="6">
    <source>
        <dbReference type="SAM" id="MobiDB-lite"/>
    </source>
</evidence>
<dbReference type="Pfam" id="PF04857">
    <property type="entry name" value="CAF1"/>
    <property type="match status" value="1"/>
</dbReference>
<organism evidence="8 9">
    <name type="scientific">Porphyridium purpureum</name>
    <name type="common">Red alga</name>
    <name type="synonym">Porphyridium cruentum</name>
    <dbReference type="NCBI Taxonomy" id="35688"/>
    <lineage>
        <taxon>Eukaryota</taxon>
        <taxon>Rhodophyta</taxon>
        <taxon>Bangiophyceae</taxon>
        <taxon>Porphyridiales</taxon>
        <taxon>Porphyridiaceae</taxon>
        <taxon>Porphyridium</taxon>
    </lineage>
</organism>
<feature type="region of interest" description="Disordered" evidence="6">
    <location>
        <begin position="470"/>
        <end position="494"/>
    </location>
</feature>
<dbReference type="InterPro" id="IPR012337">
    <property type="entry name" value="RNaseH-like_sf"/>
</dbReference>
<dbReference type="GO" id="GO:0008270">
    <property type="term" value="F:zinc ion binding"/>
    <property type="evidence" value="ECO:0007669"/>
    <property type="project" value="UniProtKB-KW"/>
</dbReference>
<dbReference type="OrthoDB" id="3940at2759"/>
<dbReference type="GO" id="GO:0017069">
    <property type="term" value="F:snRNA binding"/>
    <property type="evidence" value="ECO:0007669"/>
    <property type="project" value="TreeGrafter"/>
</dbReference>
<dbReference type="SUPFAM" id="SSF90229">
    <property type="entry name" value="CCCH zinc finger"/>
    <property type="match status" value="1"/>
</dbReference>
<proteinExistence type="inferred from homology"/>
<feature type="domain" description="C3H1-type" evidence="7">
    <location>
        <begin position="418"/>
        <end position="446"/>
    </location>
</feature>
<dbReference type="PANTHER" id="PTHR15092:SF37">
    <property type="entry name" value="TARGET OF EGR1 PROTEIN 1"/>
    <property type="match status" value="1"/>
</dbReference>
<evidence type="ECO:0000313" key="8">
    <source>
        <dbReference type="EMBL" id="KAA8494172.1"/>
    </source>
</evidence>
<comment type="caution">
    <text evidence="8">The sequence shown here is derived from an EMBL/GenBank/DDBJ whole genome shotgun (WGS) entry which is preliminary data.</text>
</comment>
<feature type="zinc finger region" description="C3H1-type" evidence="5">
    <location>
        <begin position="418"/>
        <end position="446"/>
    </location>
</feature>
<dbReference type="InterPro" id="IPR036855">
    <property type="entry name" value="Znf_CCCH_sf"/>
</dbReference>
<keyword evidence="4 5" id="KW-0862">Zinc</keyword>
<protein>
    <submittedName>
        <fullName evidence="8">Target of EGR1 protein 1</fullName>
    </submittedName>
</protein>
<evidence type="ECO:0000256" key="5">
    <source>
        <dbReference type="PROSITE-ProRule" id="PRU00723"/>
    </source>
</evidence>
<keyword evidence="2 5" id="KW-0479">Metal-binding</keyword>
<accession>A0A5J4YTK9</accession>
<gene>
    <name evidence="8" type="ORF">FVE85_4147</name>
</gene>
<dbReference type="PANTHER" id="PTHR15092">
    <property type="entry name" value="POLY A -SPECIFIC RIBONUCLEASE/TARGET OF EGR1, MEMBER 1"/>
    <property type="match status" value="1"/>
</dbReference>
<reference evidence="9" key="1">
    <citation type="journal article" date="2019" name="Nat. Commun.">
        <title>Expansion of phycobilisome linker gene families in mesophilic red algae.</title>
        <authorList>
            <person name="Lee J."/>
            <person name="Kim D."/>
            <person name="Bhattacharya D."/>
            <person name="Yoon H.S."/>
        </authorList>
    </citation>
    <scope>NUCLEOTIDE SEQUENCE [LARGE SCALE GENOMIC DNA]</scope>
    <source>
        <strain evidence="9">CCMP 1328</strain>
    </source>
</reference>
<comment type="similarity">
    <text evidence="1">Belongs to the CAF1 family.</text>
</comment>
<sequence>MPRTNRTAGAGAQPQMTRLQQCFCCRCEARHHRGKVNGGQAPVVCADDVKDRTTSPEMRLVTKSNAAAMFAELTAALFDPGASCVAMDVEFSGLPGAVKQQPSVSTSRTKTVENRNDRNGAGDARAVAVSQPNATQTPQTLYEQFRQDTRKYCTLSLGLAVFRKDARPPLVFDFLFCKEPEVMITTSSARFLLQHGFDLNRMFMDGIPYTEAEENTLRLPPGPSDEELNGSLGTVQGAGVLRHGDGAMDEEILPESLVAKAEALAVIAARNERRSKKREVKRQKKEQKDPVNWAPLPQGILFRIGIAKLPLVLHNGMLDLMQVVNSFEAALPETLQDFVRVVKSRVSTIFDTKLISNAIYPNAPTFLTYVFARERRLLASGGGAYPQSIDNAAIKSANCDCFRLAHVDYTAEEYADGPTKGFLCENFAMYGHCRSGVFCSFSHCLDAILRRDEAYPPGQLNGEEIQARRELRRSQATAAPTEHTQKYGHDEQPHSAGYDAFETGFVFERTRKTNPSIVNSAANQLKINAFPILMETSRYTG</sequence>
<dbReference type="EMBL" id="VRMN01000005">
    <property type="protein sequence ID" value="KAA8494172.1"/>
    <property type="molecule type" value="Genomic_DNA"/>
</dbReference>
<evidence type="ECO:0000313" key="9">
    <source>
        <dbReference type="Proteomes" id="UP000324585"/>
    </source>
</evidence>
<feature type="compositionally biased region" description="Basic and acidic residues" evidence="6">
    <location>
        <begin position="110"/>
        <end position="120"/>
    </location>
</feature>
<keyword evidence="3 5" id="KW-0863">Zinc-finger</keyword>
<evidence type="ECO:0000259" key="7">
    <source>
        <dbReference type="PROSITE" id="PS50103"/>
    </source>
</evidence>
<dbReference type="InterPro" id="IPR051181">
    <property type="entry name" value="CAF1_poly(A)_ribonucleases"/>
</dbReference>
<feature type="region of interest" description="Disordered" evidence="6">
    <location>
        <begin position="97"/>
        <end position="123"/>
    </location>
</feature>
<dbReference type="InterPro" id="IPR036397">
    <property type="entry name" value="RNaseH_sf"/>
</dbReference>